<proteinExistence type="predicted"/>
<comment type="caution">
    <text evidence="1">The sequence shown here is derived from an EMBL/GenBank/DDBJ whole genome shotgun (WGS) entry which is preliminary data.</text>
</comment>
<sequence length="337" mass="39003">MTTKFLTLLTIFLLVGLFVNGQDRTSPKKIKIKGDYVHDPTNFVFTENFENYNRRAIYSFNKENSNIGVVYESQKNDKNTTVSIYLYPAGTEGSESRLQNEYLMSLKEIANGNNGFWTNQFPVKFNGEYICNGLKAIGRTNINEYDNLTLYECGTWFLKIRLTTNELDSTQISDIETKIVARYQPSDLTKLKPLTTKGNIYIAPAAFADSLMLGSIMGSAFKKMEWAKNNVKENEKASGFPNIYLDMQIESFKELLMFKNKNNFKRKSEATEKYLEQVALIVNSGFLPEFIMKQFDMILIVPEKQIFNFEGFEKWRQMNNISIDLNKRYYVVSYGHK</sequence>
<organism evidence="1 2">
    <name type="scientific">Arcicella gelida</name>
    <dbReference type="NCBI Taxonomy" id="2984195"/>
    <lineage>
        <taxon>Bacteria</taxon>
        <taxon>Pseudomonadati</taxon>
        <taxon>Bacteroidota</taxon>
        <taxon>Cytophagia</taxon>
        <taxon>Cytophagales</taxon>
        <taxon>Flectobacillaceae</taxon>
        <taxon>Arcicella</taxon>
    </lineage>
</organism>
<evidence type="ECO:0000313" key="2">
    <source>
        <dbReference type="Proteomes" id="UP001303899"/>
    </source>
</evidence>
<evidence type="ECO:0000313" key="1">
    <source>
        <dbReference type="EMBL" id="MEA5405702.1"/>
    </source>
</evidence>
<dbReference type="Proteomes" id="UP001303899">
    <property type="component" value="Unassembled WGS sequence"/>
</dbReference>
<keyword evidence="2" id="KW-1185">Reference proteome</keyword>
<dbReference type="RefSeq" id="WP_323699104.1">
    <property type="nucleotide sequence ID" value="NZ_JAYGIL010000041.1"/>
</dbReference>
<accession>A0ABU5SB30</accession>
<reference evidence="1 2" key="1">
    <citation type="submission" date="2023-12" db="EMBL/GenBank/DDBJ databases">
        <title>Novel species of the genus Arcicella isolated from rivers.</title>
        <authorList>
            <person name="Lu H."/>
        </authorList>
    </citation>
    <scope>NUCLEOTIDE SEQUENCE [LARGE SCALE GENOMIC DNA]</scope>
    <source>
        <strain evidence="1 2">DC2W</strain>
    </source>
</reference>
<name>A0ABU5SB30_9BACT</name>
<dbReference type="EMBL" id="JAYGIL010000041">
    <property type="protein sequence ID" value="MEA5405702.1"/>
    <property type="molecule type" value="Genomic_DNA"/>
</dbReference>
<gene>
    <name evidence="1" type="ORF">VB776_22375</name>
</gene>
<protein>
    <submittedName>
        <fullName evidence="1">Uncharacterized protein</fullName>
    </submittedName>
</protein>